<dbReference type="Pfam" id="PF13655">
    <property type="entry name" value="RVT_N"/>
    <property type="match status" value="1"/>
</dbReference>
<dbReference type="Pfam" id="PF08388">
    <property type="entry name" value="GIIM"/>
    <property type="match status" value="1"/>
</dbReference>
<dbReference type="EMBL" id="CP095340">
    <property type="protein sequence ID" value="XAG24435.1"/>
    <property type="molecule type" value="Genomic_DNA"/>
</dbReference>
<accession>A0AAU6SWN5</accession>
<dbReference type="Pfam" id="PF00078">
    <property type="entry name" value="RVT_1"/>
    <property type="match status" value="1"/>
</dbReference>
<gene>
    <name evidence="2" type="primary">ltrA</name>
    <name evidence="2" type="ORF">MRM62_11745</name>
</gene>
<name>A0AAU6SWN5_UNCXX</name>
<evidence type="ECO:0000259" key="1">
    <source>
        <dbReference type="PROSITE" id="PS50878"/>
    </source>
</evidence>
<keyword evidence="2" id="KW-0808">Transferase</keyword>
<feature type="domain" description="Reverse transcriptase" evidence="1">
    <location>
        <begin position="94"/>
        <end position="329"/>
    </location>
</feature>
<dbReference type="GO" id="GO:0003964">
    <property type="term" value="F:RNA-directed DNA polymerase activity"/>
    <property type="evidence" value="ECO:0007669"/>
    <property type="project" value="UniProtKB-KW"/>
</dbReference>
<keyword evidence="2" id="KW-0695">RNA-directed DNA polymerase</keyword>
<dbReference type="InterPro" id="IPR043502">
    <property type="entry name" value="DNA/RNA_pol_sf"/>
</dbReference>
<dbReference type="GO" id="GO:0003676">
    <property type="term" value="F:nucleic acid binding"/>
    <property type="evidence" value="ECO:0007669"/>
    <property type="project" value="InterPro"/>
</dbReference>
<dbReference type="AlphaFoldDB" id="A0AAU6SWN5"/>
<dbReference type="GO" id="GO:0008270">
    <property type="term" value="F:zinc ion binding"/>
    <property type="evidence" value="ECO:0007669"/>
    <property type="project" value="InterPro"/>
</dbReference>
<reference evidence="2" key="1">
    <citation type="submission" date="2022-03" db="EMBL/GenBank/DDBJ databases">
        <title>Sea Food Isolates.</title>
        <authorList>
            <person name="Li c."/>
        </authorList>
    </citation>
    <scope>NUCLEOTIDE SEQUENCE</scope>
    <source>
        <strain evidence="2">19CA03SA04</strain>
    </source>
</reference>
<dbReference type="InterPro" id="IPR030931">
    <property type="entry name" value="Group_II_RT_mat"/>
</dbReference>
<dbReference type="InterPro" id="IPR000477">
    <property type="entry name" value="RT_dom"/>
</dbReference>
<dbReference type="InterPro" id="IPR013597">
    <property type="entry name" value="Mat_intron_G2"/>
</dbReference>
<dbReference type="Pfam" id="PF01844">
    <property type="entry name" value="HNH"/>
    <property type="match status" value="1"/>
</dbReference>
<dbReference type="SUPFAM" id="SSF56672">
    <property type="entry name" value="DNA/RNA polymerases"/>
    <property type="match status" value="1"/>
</dbReference>
<dbReference type="CDD" id="cd00085">
    <property type="entry name" value="HNHc"/>
    <property type="match status" value="1"/>
</dbReference>
<organism evidence="2">
    <name type="scientific">bacterium 19CA03SA04</name>
    <dbReference type="NCBI Taxonomy" id="2920698"/>
    <lineage>
        <taxon>Bacteria</taxon>
    </lineage>
</organism>
<dbReference type="InterPro" id="IPR002711">
    <property type="entry name" value="HNH"/>
</dbReference>
<dbReference type="GO" id="GO:0004519">
    <property type="term" value="F:endonuclease activity"/>
    <property type="evidence" value="ECO:0007669"/>
    <property type="project" value="InterPro"/>
</dbReference>
<dbReference type="PANTHER" id="PTHR34047:SF8">
    <property type="entry name" value="PROTEIN YKFC"/>
    <property type="match status" value="1"/>
</dbReference>
<dbReference type="PROSITE" id="PS50878">
    <property type="entry name" value="RT_POL"/>
    <property type="match status" value="1"/>
</dbReference>
<protein>
    <submittedName>
        <fullName evidence="2">Group II intron reverse transcriptase/maturase</fullName>
        <ecNumber evidence="2">2.7.7.49</ecNumber>
    </submittedName>
</protein>
<dbReference type="Gene3D" id="1.10.30.50">
    <property type="match status" value="1"/>
</dbReference>
<keyword evidence="2" id="KW-0548">Nucleotidyltransferase</keyword>
<evidence type="ECO:0000313" key="2">
    <source>
        <dbReference type="EMBL" id="XAG24435.1"/>
    </source>
</evidence>
<dbReference type="NCBIfam" id="TIGR04416">
    <property type="entry name" value="group_II_RT_mat"/>
    <property type="match status" value="1"/>
</dbReference>
<dbReference type="PANTHER" id="PTHR34047">
    <property type="entry name" value="NUCLEAR INTRON MATURASE 1, MITOCHONDRIAL-RELATED"/>
    <property type="match status" value="1"/>
</dbReference>
<sequence length="557" mass="64755">MSSTQCLPAFSHQNDGWHALDWKLCHRTVKKLQVRIAKATQRKNWRQVKQLQRMLVKSFSARALAVRKVTENRGKKTPGVDGAIWNTPQLKWEAIHNLSRKGYKPMPLRRVHIPKANGKNRPLGIPIMRDRAMQALYLLALEPVSETRADRNSYGFRPHRACADAIEQCFVNLSRKSSAQWVLEGDIKGCFDHISHEWLIAHVPMDKAILKKWLKAGFMESGSWNPTVAGTPQGGIISPVLANMALDGLDEVLESHFGKKNTKASYKTKVNYVRYADDFIITGISQELLENEVLPIVEAFMAERGLALSKEKTLITHIEQGFDFLGQNVRKYNGKMLIKPSKKNVQTLLNNIRDYLNSNKMAPAQAIIAKLNPMIRGWCNYHRWICASETFKYVDYRIWKMLWKWCRRIHSNRRKRWIKNKYFKTVGERNWVFSAPKQKGEEGYYRLFYAARVKIDKHVKIRATANCYLPEDEQYFERLKMQRLKKSLAGNLKLWKIVERQNFQCAVCQQTFNSEDEWDIHHIIRRVDGGSDDSSNLMMLHVNCHRQIHVSQLPMPL</sequence>
<proteinExistence type="predicted"/>
<dbReference type="EC" id="2.7.7.49" evidence="2"/>
<dbReference type="SMART" id="SM00507">
    <property type="entry name" value="HNHc"/>
    <property type="match status" value="1"/>
</dbReference>
<dbReference type="InterPro" id="IPR051083">
    <property type="entry name" value="GrpII_Intron_Splice-Mob/Def"/>
</dbReference>
<dbReference type="InterPro" id="IPR003615">
    <property type="entry name" value="HNH_nuc"/>
</dbReference>
<dbReference type="CDD" id="cd01651">
    <property type="entry name" value="RT_G2_intron"/>
    <property type="match status" value="1"/>
</dbReference>
<dbReference type="InterPro" id="IPR025960">
    <property type="entry name" value="RVT_N"/>
</dbReference>